<keyword evidence="2" id="KW-0472">Membrane</keyword>
<feature type="coiled-coil region" evidence="1">
    <location>
        <begin position="55"/>
        <end position="89"/>
    </location>
</feature>
<name>A0A8S1M4W7_9CILI</name>
<keyword evidence="2" id="KW-0812">Transmembrane</keyword>
<evidence type="ECO:0000313" key="3">
    <source>
        <dbReference type="EMBL" id="CAD8071676.1"/>
    </source>
</evidence>
<evidence type="ECO:0000256" key="2">
    <source>
        <dbReference type="SAM" id="Phobius"/>
    </source>
</evidence>
<dbReference type="EMBL" id="CAJJDN010000028">
    <property type="protein sequence ID" value="CAD8071676.1"/>
    <property type="molecule type" value="Genomic_DNA"/>
</dbReference>
<feature type="coiled-coil region" evidence="1">
    <location>
        <begin position="171"/>
        <end position="224"/>
    </location>
</feature>
<evidence type="ECO:0000313" key="4">
    <source>
        <dbReference type="Proteomes" id="UP000692954"/>
    </source>
</evidence>
<organism evidence="3 4">
    <name type="scientific">Paramecium sonneborni</name>
    <dbReference type="NCBI Taxonomy" id="65129"/>
    <lineage>
        <taxon>Eukaryota</taxon>
        <taxon>Sar</taxon>
        <taxon>Alveolata</taxon>
        <taxon>Ciliophora</taxon>
        <taxon>Intramacronucleata</taxon>
        <taxon>Oligohymenophorea</taxon>
        <taxon>Peniculida</taxon>
        <taxon>Parameciidae</taxon>
        <taxon>Paramecium</taxon>
    </lineage>
</organism>
<dbReference type="Proteomes" id="UP000692954">
    <property type="component" value="Unassembled WGS sequence"/>
</dbReference>
<comment type="caution">
    <text evidence="3">The sequence shown here is derived from an EMBL/GenBank/DDBJ whole genome shotgun (WGS) entry which is preliminary data.</text>
</comment>
<accession>A0A8S1M4W7</accession>
<keyword evidence="1" id="KW-0175">Coiled coil</keyword>
<feature type="transmembrane region" description="Helical" evidence="2">
    <location>
        <begin position="89"/>
        <end position="107"/>
    </location>
</feature>
<sequence>MNIEEIYSESLRVIFKLAESIQENVFDQTFIVCILIGIASFVIGNQYGKSKILISKKQKEKLEQCQNLKAQTEKSKDSLQKEQKKLSKLTQIFVAVIIFINLILILLEITIVTLEIRFGLSLLLVIIPYSYKKYENFKLNSIKHNLEQTEKETKQIILDIQHNLGNNIITLIQGEKMKEKMEEMKKKMQLEIGATRKNLEKLFEDQYKIQIEDLKKKIKTLEDKEFLNKTELQNFKRSVQTHKTEPIQKQVQNKNEDETQILKQKIQYLQKEGQIQKDMISKVINLKWCEECQGLKIHCIELYFENARNIGEEYNQKLQELEKEYQVKS</sequence>
<protein>
    <recommendedName>
        <fullName evidence="5">Transmembrane protein</fullName>
    </recommendedName>
</protein>
<reference evidence="3" key="1">
    <citation type="submission" date="2021-01" db="EMBL/GenBank/DDBJ databases">
        <authorList>
            <consortium name="Genoscope - CEA"/>
            <person name="William W."/>
        </authorList>
    </citation>
    <scope>NUCLEOTIDE SEQUENCE</scope>
</reference>
<dbReference type="OrthoDB" id="309650at2759"/>
<feature type="transmembrane region" description="Helical" evidence="2">
    <location>
        <begin position="29"/>
        <end position="48"/>
    </location>
</feature>
<dbReference type="AlphaFoldDB" id="A0A8S1M4W7"/>
<evidence type="ECO:0000256" key="1">
    <source>
        <dbReference type="SAM" id="Coils"/>
    </source>
</evidence>
<proteinExistence type="predicted"/>
<keyword evidence="2" id="KW-1133">Transmembrane helix</keyword>
<keyword evidence="4" id="KW-1185">Reference proteome</keyword>
<gene>
    <name evidence="3" type="ORF">PSON_ATCC_30995.1.T0280198</name>
</gene>
<evidence type="ECO:0008006" key="5">
    <source>
        <dbReference type="Google" id="ProtNLM"/>
    </source>
</evidence>